<feature type="domain" description="SH3" evidence="9">
    <location>
        <begin position="1"/>
        <end position="52"/>
    </location>
</feature>
<feature type="compositionally biased region" description="Low complexity" evidence="7">
    <location>
        <begin position="381"/>
        <end position="395"/>
    </location>
</feature>
<feature type="transmembrane region" description="Helical" evidence="8">
    <location>
        <begin position="1167"/>
        <end position="1186"/>
    </location>
</feature>
<sequence length="1436" mass="157589">MGRRDRQRPSFVEGDLIECLNAGDGSWWMGRLRRDRRMMGLFPSNFVTVLEENFIPVSRSVSPMLELQKNDSLSKTAEKQKKKEDAKSRRPFQGYKTASTPTGVGATPSPQKPVQQQNSRYNTNNGPPSTVLWQQRPVSRGPSRTPSPMPEADIGSSPPPPPPPHRTLVHSRAPSPQPALVDPYRVASPQPHHADPHELHLHHARTPSPAPPSANGHTPPMMRDAMNDVMTSLEDMTLERGNSFRETEELLNPWSPEAFDNFRRPQPPPARPVTSLGLAAGASSYSENRINYSQRHNSPEQFSDGPPQLETYVQRMESRLRKMQEAREGRSSDVMGSDPPEPPPKNSPYAPPSRPTSAFNRRLSMRKRKSAADMRQNLDRTYTTKTNSTNSSGQTVGTNVSHQTSMTSQSIFSGYSASGFSATSAGSLARKRFANDRPMTSAGTRTEAFASMRPKTPTTGSAYADTRSGARSAVGWDDEYRPVSSGGLGGFSTPKAKKSGLFKKLLDTAKTGAASVRSTIGSDAGSRSGSPTKMTGIAGGAALGIASKKNQSMSNLTYGRDAAAEMGLGGASSDWLVVRRDINRSNTPGPSERQERANRCNMLDHPVICPVEELYTDREGDENAEGGPVYEPFQLSNPSFSQVDKAARFITSLPSSINAAALATGYVCRPYRSPVQRLRAIFVWCAERISWEDDGFDDGFQVDTRRVIQTKRGSSREVAALVAEMCNAIGVPAEVVVGYLKTPGEDMDLDAVSRPNHSWNAVLVDNEWRMLDASIASPTNPKRAQYSGVSNSIAEAWYFLARPSEMCWTHVPADEQQQRIVPPVSPDTLLALPGTTPVFFRLGLSMHAYDTSIVRLEELEVCTISINAPSDVEIVAEVEAKSFLRDQEGDLYEDPDNTTKKRVLAQPSWYRTVPNTEISQKRFLIKAVLPGDEGRGVLKVYAGRKGLMLSARDIVHPLAMAIPLYHTGKNPAYDFVKRHPTPHASKHDLYVVQPQCWRLGAGETYVFCVRQMAATTSSGSEQNGTEGRPASPNPMMRPGSAMSMTSSAQGSQPSEPSSNGGLPNGIKAKEKPAKLAIQSPGGKIIRLNRKAEGLPQNNSLREVDGEVLGSIWESVVKVQERGTWRALVLADRQARWCVWAEWECMQFGLPHFSIPVDAEGHLDVGKMVGFISAIIDYFAPVFLIASPITSYADQILSIHRSKSSQGFSLDIPLIMLVASILKVFYYFGHPYDTALLIQALLMIIVQVTLLKVALDNRGFPSSTHELSSLEKPNTISHNPFSDYTSSSTSPISQILAGQRPYNFWRWPTPRPYYLTLAYLFASLTLIQLFLPFIAHSPLYISLLGTVGLAVEATLPLPQIYKNYTQKSCRGFRLSVIVNWLVGDAMKMGYFFGSSEVVPWVFKACGVFQAGCDVVLGLQFWGYGSGSAGRGEKGILG</sequence>
<dbReference type="InterPro" id="IPR006603">
    <property type="entry name" value="PQ-loop_rpt"/>
</dbReference>
<dbReference type="EMBL" id="LFJN01000021">
    <property type="protein sequence ID" value="KPI38020.1"/>
    <property type="molecule type" value="Genomic_DNA"/>
</dbReference>
<dbReference type="InterPro" id="IPR036028">
    <property type="entry name" value="SH3-like_dom_sf"/>
</dbReference>
<dbReference type="InterPro" id="IPR052557">
    <property type="entry name" value="CAP/Cytokinesis_protein"/>
</dbReference>
<dbReference type="SMART" id="SM00460">
    <property type="entry name" value="TGc"/>
    <property type="match status" value="1"/>
</dbReference>
<evidence type="ECO:0000256" key="8">
    <source>
        <dbReference type="SAM" id="Phobius"/>
    </source>
</evidence>
<protein>
    <submittedName>
        <fullName evidence="10">Cytokinesis protein 3</fullName>
    </submittedName>
</protein>
<dbReference type="GeneID" id="28735078"/>
<dbReference type="PANTHER" id="PTHR46333:SF2">
    <property type="entry name" value="CYTOKINESIS PROTEIN 3"/>
    <property type="match status" value="1"/>
</dbReference>
<feature type="transmembrane region" description="Helical" evidence="8">
    <location>
        <begin position="1233"/>
        <end position="1254"/>
    </location>
</feature>
<dbReference type="Gene3D" id="2.30.30.40">
    <property type="entry name" value="SH3 Domains"/>
    <property type="match status" value="1"/>
</dbReference>
<keyword evidence="4 8" id="KW-1133">Transmembrane helix</keyword>
<feature type="compositionally biased region" description="Polar residues" evidence="7">
    <location>
        <begin position="96"/>
        <end position="146"/>
    </location>
</feature>
<proteinExistence type="predicted"/>
<evidence type="ECO:0000256" key="5">
    <source>
        <dbReference type="ARBA" id="ARBA00023136"/>
    </source>
</evidence>
<dbReference type="InterPro" id="IPR038765">
    <property type="entry name" value="Papain-like_cys_pep_sf"/>
</dbReference>
<evidence type="ECO:0000313" key="10">
    <source>
        <dbReference type="EMBL" id="KPI38020.1"/>
    </source>
</evidence>
<dbReference type="GO" id="GO:0110085">
    <property type="term" value="C:mitotic actomyosin contractile ring"/>
    <property type="evidence" value="ECO:0007669"/>
    <property type="project" value="TreeGrafter"/>
</dbReference>
<evidence type="ECO:0000256" key="7">
    <source>
        <dbReference type="SAM" id="MobiDB-lite"/>
    </source>
</evidence>
<evidence type="ECO:0000313" key="11">
    <source>
        <dbReference type="Proteomes" id="UP000038010"/>
    </source>
</evidence>
<dbReference type="SUPFAM" id="SSF54001">
    <property type="entry name" value="Cysteine proteinases"/>
    <property type="match status" value="1"/>
</dbReference>
<comment type="caution">
    <text evidence="10">The sequence shown here is derived from an EMBL/GenBank/DDBJ whole genome shotgun (WGS) entry which is preliminary data.</text>
</comment>
<evidence type="ECO:0000256" key="4">
    <source>
        <dbReference type="ARBA" id="ARBA00022989"/>
    </source>
</evidence>
<dbReference type="STRING" id="1664694.A0A0N1H6Q4"/>
<feature type="transmembrane region" description="Helical" evidence="8">
    <location>
        <begin position="1207"/>
        <end position="1227"/>
    </location>
</feature>
<feature type="compositionally biased region" description="Pro residues" evidence="7">
    <location>
        <begin position="339"/>
        <end position="354"/>
    </location>
</feature>
<dbReference type="InterPro" id="IPR056409">
    <property type="entry name" value="Ig_CYK3_C"/>
</dbReference>
<feature type="region of interest" description="Disordered" evidence="7">
    <location>
        <begin position="1016"/>
        <end position="1073"/>
    </location>
</feature>
<dbReference type="Gene3D" id="3.10.620.30">
    <property type="match status" value="1"/>
</dbReference>
<reference evidence="10 11" key="1">
    <citation type="submission" date="2015-06" db="EMBL/GenBank/DDBJ databases">
        <title>Draft genome of the ant-associated black yeast Phialophora attae CBS 131958.</title>
        <authorList>
            <person name="Moreno L.F."/>
            <person name="Stielow B.J."/>
            <person name="de Hoog S."/>
            <person name="Vicente V.A."/>
            <person name="Weiss V.A."/>
            <person name="de Vries M."/>
            <person name="Cruz L.M."/>
            <person name="Souza E.M."/>
        </authorList>
    </citation>
    <scope>NUCLEOTIDE SEQUENCE [LARGE SCALE GENOMIC DNA]</scope>
    <source>
        <strain evidence="10 11">CBS 131958</strain>
    </source>
</reference>
<evidence type="ECO:0000256" key="3">
    <source>
        <dbReference type="ARBA" id="ARBA00022692"/>
    </source>
</evidence>
<dbReference type="SUPFAM" id="SSF50044">
    <property type="entry name" value="SH3-domain"/>
    <property type="match status" value="1"/>
</dbReference>
<dbReference type="PANTHER" id="PTHR46333">
    <property type="entry name" value="CYTOKINESIS PROTEIN 3"/>
    <property type="match status" value="1"/>
</dbReference>
<organism evidence="10 11">
    <name type="scientific">Cyphellophora attinorum</name>
    <dbReference type="NCBI Taxonomy" id="1664694"/>
    <lineage>
        <taxon>Eukaryota</taxon>
        <taxon>Fungi</taxon>
        <taxon>Dikarya</taxon>
        <taxon>Ascomycota</taxon>
        <taxon>Pezizomycotina</taxon>
        <taxon>Eurotiomycetes</taxon>
        <taxon>Chaetothyriomycetidae</taxon>
        <taxon>Chaetothyriales</taxon>
        <taxon>Cyphellophoraceae</taxon>
        <taxon>Cyphellophora</taxon>
    </lineage>
</organism>
<dbReference type="VEuPathDB" id="FungiDB:AB675_3170"/>
<feature type="region of interest" description="Disordered" evidence="7">
    <location>
        <begin position="68"/>
        <end position="224"/>
    </location>
</feature>
<dbReference type="Pfam" id="PF01841">
    <property type="entry name" value="Transglut_core"/>
    <property type="match status" value="1"/>
</dbReference>
<feature type="region of interest" description="Disordered" evidence="7">
    <location>
        <begin position="257"/>
        <end position="276"/>
    </location>
</feature>
<dbReference type="Pfam" id="PF24584">
    <property type="entry name" value="Ig_CYK3_C"/>
    <property type="match status" value="1"/>
</dbReference>
<dbReference type="InterPro" id="IPR002931">
    <property type="entry name" value="Transglutaminase-like"/>
</dbReference>
<comment type="subcellular location">
    <subcellularLocation>
        <location evidence="1">Membrane</location>
        <topology evidence="1">Multi-pass membrane protein</topology>
    </subcellularLocation>
</comment>
<name>A0A0N1H6Q4_9EURO</name>
<dbReference type="GO" id="GO:0016020">
    <property type="term" value="C:membrane"/>
    <property type="evidence" value="ECO:0007669"/>
    <property type="project" value="UniProtKB-SubCell"/>
</dbReference>
<keyword evidence="3 8" id="KW-0812">Transmembrane</keyword>
<feature type="region of interest" description="Disordered" evidence="7">
    <location>
        <begin position="319"/>
        <end position="400"/>
    </location>
</feature>
<dbReference type="OrthoDB" id="6129702at2759"/>
<evidence type="ECO:0000256" key="6">
    <source>
        <dbReference type="PROSITE-ProRule" id="PRU00192"/>
    </source>
</evidence>
<dbReference type="InterPro" id="IPR001452">
    <property type="entry name" value="SH3_domain"/>
</dbReference>
<dbReference type="RefSeq" id="XP_017997983.1">
    <property type="nucleotide sequence ID" value="XM_018143198.1"/>
</dbReference>
<keyword evidence="2 6" id="KW-0728">SH3 domain</keyword>
<evidence type="ECO:0000256" key="1">
    <source>
        <dbReference type="ARBA" id="ARBA00004141"/>
    </source>
</evidence>
<feature type="compositionally biased region" description="Basic and acidic residues" evidence="7">
    <location>
        <begin position="192"/>
        <end position="201"/>
    </location>
</feature>
<feature type="compositionally biased region" description="Basic and acidic residues" evidence="7">
    <location>
        <begin position="76"/>
        <end position="88"/>
    </location>
</feature>
<feature type="compositionally biased region" description="Basic and acidic residues" evidence="7">
    <location>
        <begin position="319"/>
        <end position="331"/>
    </location>
</feature>
<gene>
    <name evidence="10" type="ORF">AB675_3170</name>
</gene>
<evidence type="ECO:0000259" key="9">
    <source>
        <dbReference type="PROSITE" id="PS50002"/>
    </source>
</evidence>
<keyword evidence="11" id="KW-1185">Reference proteome</keyword>
<dbReference type="Pfam" id="PF04193">
    <property type="entry name" value="PQ-loop"/>
    <property type="match status" value="2"/>
</dbReference>
<feature type="transmembrane region" description="Helical" evidence="8">
    <location>
        <begin position="1338"/>
        <end position="1356"/>
    </location>
</feature>
<dbReference type="Proteomes" id="UP000038010">
    <property type="component" value="Unassembled WGS sequence"/>
</dbReference>
<keyword evidence="5 8" id="KW-0472">Membrane</keyword>
<feature type="transmembrane region" description="Helical" evidence="8">
    <location>
        <begin position="1312"/>
        <end position="1332"/>
    </location>
</feature>
<evidence type="ECO:0000256" key="2">
    <source>
        <dbReference type="ARBA" id="ARBA00022443"/>
    </source>
</evidence>
<dbReference type="PROSITE" id="PS50002">
    <property type="entry name" value="SH3"/>
    <property type="match status" value="1"/>
</dbReference>
<feature type="compositionally biased region" description="Polar residues" evidence="7">
    <location>
        <begin position="1016"/>
        <end position="1025"/>
    </location>
</feature>
<accession>A0A0N1H6Q4</accession>
<dbReference type="SMART" id="SM00679">
    <property type="entry name" value="CTNS"/>
    <property type="match status" value="2"/>
</dbReference>
<dbReference type="Gene3D" id="1.20.1280.290">
    <property type="match status" value="1"/>
</dbReference>
<dbReference type="GO" id="GO:0140278">
    <property type="term" value="P:mitotic division septum assembly"/>
    <property type="evidence" value="ECO:0007669"/>
    <property type="project" value="TreeGrafter"/>
</dbReference>
<feature type="compositionally biased region" description="Polar residues" evidence="7">
    <location>
        <begin position="1042"/>
        <end position="1061"/>
    </location>
</feature>